<dbReference type="InterPro" id="IPR036188">
    <property type="entry name" value="FAD/NAD-bd_sf"/>
</dbReference>
<name>A0A2Z7BB63_9LAMI</name>
<protein>
    <recommendedName>
        <fullName evidence="5 12">Long-chain-alcohol oxidase</fullName>
        <ecNumber evidence="5 12">1.1.3.20</ecNumber>
    </recommendedName>
</protein>
<dbReference type="AlphaFoldDB" id="A0A2Z7BB63"/>
<dbReference type="InterPro" id="IPR012400">
    <property type="entry name" value="Long_Oxdase"/>
</dbReference>
<evidence type="ECO:0000256" key="4">
    <source>
        <dbReference type="ARBA" id="ARBA00010790"/>
    </source>
</evidence>
<dbReference type="GO" id="GO:0050660">
    <property type="term" value="F:flavin adenine dinucleotide binding"/>
    <property type="evidence" value="ECO:0007669"/>
    <property type="project" value="InterPro"/>
</dbReference>
<dbReference type="GO" id="GO:0016020">
    <property type="term" value="C:membrane"/>
    <property type="evidence" value="ECO:0007669"/>
    <property type="project" value="UniProtKB-SubCell"/>
</dbReference>
<evidence type="ECO:0000259" key="16">
    <source>
        <dbReference type="Pfam" id="PF05199"/>
    </source>
</evidence>
<dbReference type="EMBL" id="KV007458">
    <property type="protein sequence ID" value="KZV31733.1"/>
    <property type="molecule type" value="Genomic_DNA"/>
</dbReference>
<evidence type="ECO:0000256" key="6">
    <source>
        <dbReference type="ARBA" id="ARBA00022630"/>
    </source>
</evidence>
<keyword evidence="11 12" id="KW-0472">Membrane</keyword>
<dbReference type="Proteomes" id="UP000250235">
    <property type="component" value="Unassembled WGS sequence"/>
</dbReference>
<keyword evidence="10 12" id="KW-0560">Oxidoreductase</keyword>
<evidence type="ECO:0000256" key="14">
    <source>
        <dbReference type="PIRSR" id="PIRSR028937-2"/>
    </source>
</evidence>
<reference evidence="17 18" key="1">
    <citation type="journal article" date="2015" name="Proc. Natl. Acad. Sci. U.S.A.">
        <title>The resurrection genome of Boea hygrometrica: A blueprint for survival of dehydration.</title>
        <authorList>
            <person name="Xiao L."/>
            <person name="Yang G."/>
            <person name="Zhang L."/>
            <person name="Yang X."/>
            <person name="Zhao S."/>
            <person name="Ji Z."/>
            <person name="Zhou Q."/>
            <person name="Hu M."/>
            <person name="Wang Y."/>
            <person name="Chen M."/>
            <person name="Xu Y."/>
            <person name="Jin H."/>
            <person name="Xiao X."/>
            <person name="Hu G."/>
            <person name="Bao F."/>
            <person name="Hu Y."/>
            <person name="Wan P."/>
            <person name="Li L."/>
            <person name="Deng X."/>
            <person name="Kuang T."/>
            <person name="Xiang C."/>
            <person name="Zhu J.K."/>
            <person name="Oliver M.J."/>
            <person name="He Y."/>
        </authorList>
    </citation>
    <scope>NUCLEOTIDE SEQUENCE [LARGE SCALE GENOMIC DNA]</scope>
    <source>
        <strain evidence="18">cv. XS01</strain>
    </source>
</reference>
<dbReference type="Pfam" id="PF05199">
    <property type="entry name" value="GMC_oxred_C"/>
    <property type="match status" value="1"/>
</dbReference>
<dbReference type="InterPro" id="IPR000172">
    <property type="entry name" value="GMC_OxRdtase_N"/>
</dbReference>
<dbReference type="PIRSF" id="PIRSF028937">
    <property type="entry name" value="Lg_Ch_AO"/>
    <property type="match status" value="1"/>
</dbReference>
<feature type="active site" description="Proton acceptor" evidence="13">
    <location>
        <position position="587"/>
    </location>
</feature>
<feature type="domain" description="Glucose-methanol-choline oxidoreductase C-terminal" evidence="16">
    <location>
        <begin position="512"/>
        <end position="639"/>
    </location>
</feature>
<evidence type="ECO:0000256" key="11">
    <source>
        <dbReference type="ARBA" id="ARBA00023136"/>
    </source>
</evidence>
<evidence type="ECO:0000259" key="15">
    <source>
        <dbReference type="Pfam" id="PF00732"/>
    </source>
</evidence>
<comment type="subcellular location">
    <subcellularLocation>
        <location evidence="3 12">Membrane</location>
    </subcellularLocation>
</comment>
<sequence>MAKACPYSPSQMEVLSALCDTLLPSVDVSRRDELHQSVVQFFRTSASMNGTALPVNEKNENISWEAIGYCGPDPHLRTRNAKTKTMQEEDASEEKLFGPLHKGIINLSQSKTSMLDKLQNLGFPISTTHSMNPRVKSLKPSFIIKCDAVVVGSGSGGGVVAGVLAKAGYKVLVLEKGRYLARSNLSLLEGEALDQMYLGNGISGTENLDILLLAGSTVGGGSTINWSASIQTPPHVIKEWSENHGLELFDSKKFAKALDVVCRKMGVQSEFMQEGFNGMVLRKGCEKLGYPIEKIPNNAPSDHYCGWCCLGCKDGKKKCTSETWLVDLVESGNGAILPECEAVEVITDKRKGGKRAIGVALAFLNDQGVKEIAMLESDVTVVSCGAILTPPLLKRSGLKNPNIGKNLHLHPVVLAWGYFPESDSPDSWPEGEKKSYNGSILTSMSTVVANLEDSGYGAVIQTPALHPGMFAVLMPWLSGTDIKQRMLKFSRTAHLFALVRDKGSGAVLSPTRISYKMDKSDREHLSRGMERALRILAAAGAEEIGTHHNTGRVLKVKQADSEELDAFVREESLRPLKNLDTPMCSAHQMGSCRMGVHPKDSAVRPNGETWEVKGLFVADSSVFPTALGVNPMVTIQAIAYCTAQSVLEVLGKERVQSASNP</sequence>
<dbReference type="OrthoDB" id="269227at2759"/>
<dbReference type="GO" id="GO:0046577">
    <property type="term" value="F:long-chain-alcohol oxidase activity"/>
    <property type="evidence" value="ECO:0007669"/>
    <property type="project" value="UniProtKB-EC"/>
</dbReference>
<evidence type="ECO:0000256" key="2">
    <source>
        <dbReference type="ARBA" id="ARBA00003842"/>
    </source>
</evidence>
<evidence type="ECO:0000313" key="17">
    <source>
        <dbReference type="EMBL" id="KZV31733.1"/>
    </source>
</evidence>
<dbReference type="InterPro" id="IPR007867">
    <property type="entry name" value="GMC_OxRtase_C"/>
</dbReference>
<keyword evidence="9" id="KW-1133">Transmembrane helix</keyword>
<comment type="catalytic activity">
    <reaction evidence="1 12">
        <text>a long-chain primary fatty alcohol + O2 = a long-chain fatty aldehyde + H2O2</text>
        <dbReference type="Rhea" id="RHEA:22756"/>
        <dbReference type="ChEBI" id="CHEBI:15379"/>
        <dbReference type="ChEBI" id="CHEBI:16240"/>
        <dbReference type="ChEBI" id="CHEBI:17176"/>
        <dbReference type="ChEBI" id="CHEBI:77396"/>
        <dbReference type="EC" id="1.1.3.20"/>
    </reaction>
</comment>
<dbReference type="Pfam" id="PF00732">
    <property type="entry name" value="GMC_oxred_N"/>
    <property type="match status" value="1"/>
</dbReference>
<evidence type="ECO:0000256" key="3">
    <source>
        <dbReference type="ARBA" id="ARBA00004370"/>
    </source>
</evidence>
<keyword evidence="7" id="KW-0812">Transmembrane</keyword>
<keyword evidence="8 14" id="KW-0274">FAD</keyword>
<evidence type="ECO:0000256" key="8">
    <source>
        <dbReference type="ARBA" id="ARBA00022827"/>
    </source>
</evidence>
<gene>
    <name evidence="17" type="ORF">F511_00537</name>
</gene>
<keyword evidence="18" id="KW-1185">Reference proteome</keyword>
<proteinExistence type="inferred from homology"/>
<comment type="similarity">
    <text evidence="4 12">Belongs to the GMC oxidoreductase family.</text>
</comment>
<evidence type="ECO:0000256" key="5">
    <source>
        <dbReference type="ARBA" id="ARBA00013125"/>
    </source>
</evidence>
<feature type="binding site" evidence="14">
    <location>
        <begin position="146"/>
        <end position="161"/>
    </location>
    <ligand>
        <name>FAD</name>
        <dbReference type="ChEBI" id="CHEBI:57692"/>
    </ligand>
</feature>
<evidence type="ECO:0000256" key="1">
    <source>
        <dbReference type="ARBA" id="ARBA00000920"/>
    </source>
</evidence>
<feature type="domain" description="Glucose-methanol-choline oxidoreductase N-terminal" evidence="15">
    <location>
        <begin position="194"/>
        <end position="412"/>
    </location>
</feature>
<evidence type="ECO:0000313" key="18">
    <source>
        <dbReference type="Proteomes" id="UP000250235"/>
    </source>
</evidence>
<evidence type="ECO:0000256" key="10">
    <source>
        <dbReference type="ARBA" id="ARBA00023002"/>
    </source>
</evidence>
<dbReference type="SUPFAM" id="SSF51905">
    <property type="entry name" value="FAD/NAD(P)-binding domain"/>
    <property type="match status" value="1"/>
</dbReference>
<comment type="function">
    <text evidence="2 12">Long-chain fatty alcohol oxidase involved in the omega-oxidation pathway of lipid degradation.</text>
</comment>
<dbReference type="EC" id="1.1.3.20" evidence="5 12"/>
<accession>A0A2Z7BB63</accession>
<evidence type="ECO:0000256" key="9">
    <source>
        <dbReference type="ARBA" id="ARBA00022989"/>
    </source>
</evidence>
<dbReference type="PANTHER" id="PTHR46056:SF4">
    <property type="entry name" value="LONG-CHAIN-ALCOHOL OXIDASE FAO4A"/>
    <property type="match status" value="1"/>
</dbReference>
<dbReference type="Gene3D" id="3.50.50.60">
    <property type="entry name" value="FAD/NAD(P)-binding domain"/>
    <property type="match status" value="2"/>
</dbReference>
<evidence type="ECO:0000256" key="7">
    <source>
        <dbReference type="ARBA" id="ARBA00022692"/>
    </source>
</evidence>
<organism evidence="17 18">
    <name type="scientific">Dorcoceras hygrometricum</name>
    <dbReference type="NCBI Taxonomy" id="472368"/>
    <lineage>
        <taxon>Eukaryota</taxon>
        <taxon>Viridiplantae</taxon>
        <taxon>Streptophyta</taxon>
        <taxon>Embryophyta</taxon>
        <taxon>Tracheophyta</taxon>
        <taxon>Spermatophyta</taxon>
        <taxon>Magnoliopsida</taxon>
        <taxon>eudicotyledons</taxon>
        <taxon>Gunneridae</taxon>
        <taxon>Pentapetalae</taxon>
        <taxon>asterids</taxon>
        <taxon>lamiids</taxon>
        <taxon>Lamiales</taxon>
        <taxon>Gesneriaceae</taxon>
        <taxon>Didymocarpoideae</taxon>
        <taxon>Trichosporeae</taxon>
        <taxon>Loxocarpinae</taxon>
        <taxon>Dorcoceras</taxon>
    </lineage>
</organism>
<evidence type="ECO:0000256" key="13">
    <source>
        <dbReference type="PIRSR" id="PIRSR028937-1"/>
    </source>
</evidence>
<keyword evidence="6" id="KW-0285">Flavoprotein</keyword>
<dbReference type="PANTHER" id="PTHR46056">
    <property type="entry name" value="LONG-CHAIN-ALCOHOL OXIDASE"/>
    <property type="match status" value="1"/>
</dbReference>
<evidence type="ECO:0000256" key="12">
    <source>
        <dbReference type="PIRNR" id="PIRNR028937"/>
    </source>
</evidence>